<proteinExistence type="predicted"/>
<accession>A0ABV9CS17</accession>
<feature type="transmembrane region" description="Helical" evidence="1">
    <location>
        <begin position="102"/>
        <end position="123"/>
    </location>
</feature>
<reference evidence="3" key="1">
    <citation type="journal article" date="2019" name="Int. J. Syst. Evol. Microbiol.">
        <title>The Global Catalogue of Microorganisms (GCM) 10K type strain sequencing project: providing services to taxonomists for standard genome sequencing and annotation.</title>
        <authorList>
            <consortium name="The Broad Institute Genomics Platform"/>
            <consortium name="The Broad Institute Genome Sequencing Center for Infectious Disease"/>
            <person name="Wu L."/>
            <person name="Ma J."/>
        </authorList>
    </citation>
    <scope>NUCLEOTIDE SEQUENCE [LARGE SCALE GENOMIC DNA]</scope>
    <source>
        <strain evidence="3">CGMCC 4.7132</strain>
    </source>
</reference>
<comment type="caution">
    <text evidence="2">The sequence shown here is derived from an EMBL/GenBank/DDBJ whole genome shotgun (WGS) entry which is preliminary data.</text>
</comment>
<dbReference type="InterPro" id="IPR021257">
    <property type="entry name" value="DUF2809"/>
</dbReference>
<gene>
    <name evidence="2" type="ORF">ACFO60_33985</name>
</gene>
<keyword evidence="1" id="KW-1133">Transmembrane helix</keyword>
<dbReference type="EMBL" id="JBHSFP010000035">
    <property type="protein sequence ID" value="MFC4535801.1"/>
    <property type="molecule type" value="Genomic_DNA"/>
</dbReference>
<keyword evidence="1" id="KW-0812">Transmembrane</keyword>
<dbReference type="RefSeq" id="WP_380849068.1">
    <property type="nucleotide sequence ID" value="NZ_JBHSFP010000035.1"/>
</dbReference>
<name>A0ABV9CS17_9ACTN</name>
<evidence type="ECO:0000313" key="2">
    <source>
        <dbReference type="EMBL" id="MFC4535801.1"/>
    </source>
</evidence>
<dbReference type="Pfam" id="PF10990">
    <property type="entry name" value="DUF2809"/>
    <property type="match status" value="1"/>
</dbReference>
<dbReference type="Proteomes" id="UP001596004">
    <property type="component" value="Unassembled WGS sequence"/>
</dbReference>
<organism evidence="2 3">
    <name type="scientific">Sphaerisporangium dianthi</name>
    <dbReference type="NCBI Taxonomy" id="1436120"/>
    <lineage>
        <taxon>Bacteria</taxon>
        <taxon>Bacillati</taxon>
        <taxon>Actinomycetota</taxon>
        <taxon>Actinomycetes</taxon>
        <taxon>Streptosporangiales</taxon>
        <taxon>Streptosporangiaceae</taxon>
        <taxon>Sphaerisporangium</taxon>
    </lineage>
</organism>
<protein>
    <submittedName>
        <fullName evidence="2">DUF2809 domain-containing protein</fullName>
    </submittedName>
</protein>
<sequence length="127" mass="13023">MMLRRLVACLAAGATVVAGLGVRAAFEGAAAKYAGDLLYTVLLYTLVLAAAPRLRPARAAGVALAASWLVELAQLTGIPADLAARSPVARLVLGTTFNAPDLLWYAVGALLCWTVHTTARAAVAHGA</sequence>
<evidence type="ECO:0000313" key="3">
    <source>
        <dbReference type="Proteomes" id="UP001596004"/>
    </source>
</evidence>
<evidence type="ECO:0000256" key="1">
    <source>
        <dbReference type="SAM" id="Phobius"/>
    </source>
</evidence>
<keyword evidence="3" id="KW-1185">Reference proteome</keyword>
<keyword evidence="1" id="KW-0472">Membrane</keyword>